<reference evidence="2 3" key="1">
    <citation type="journal article" date="2016" name="Nat. Commun.">
        <title>Thousands of microbial genomes shed light on interconnected biogeochemical processes in an aquifer system.</title>
        <authorList>
            <person name="Anantharaman K."/>
            <person name="Brown C.T."/>
            <person name="Hug L.A."/>
            <person name="Sharon I."/>
            <person name="Castelle C.J."/>
            <person name="Probst A.J."/>
            <person name="Thomas B.C."/>
            <person name="Singh A."/>
            <person name="Wilkins M.J."/>
            <person name="Karaoz U."/>
            <person name="Brodie E.L."/>
            <person name="Williams K.H."/>
            <person name="Hubbard S.S."/>
            <person name="Banfield J.F."/>
        </authorList>
    </citation>
    <scope>NUCLEOTIDE SEQUENCE [LARGE SCALE GENOMIC DNA]</scope>
</reference>
<evidence type="ECO:0000313" key="2">
    <source>
        <dbReference type="EMBL" id="OGY43810.1"/>
    </source>
</evidence>
<dbReference type="InterPro" id="IPR053830">
    <property type="entry name" value="DUF6922"/>
</dbReference>
<dbReference type="AlphaFoldDB" id="A0A1G1XW50"/>
<gene>
    <name evidence="2" type="ORF">A2731_02940</name>
</gene>
<organism evidence="2 3">
    <name type="scientific">Candidatus Buchananbacteria bacterium RIFCSPHIGHO2_01_FULL_39_8</name>
    <dbReference type="NCBI Taxonomy" id="1797533"/>
    <lineage>
        <taxon>Bacteria</taxon>
        <taxon>Candidatus Buchananiibacteriota</taxon>
    </lineage>
</organism>
<dbReference type="STRING" id="1797533.A2731_02940"/>
<dbReference type="Proteomes" id="UP000176241">
    <property type="component" value="Unassembled WGS sequence"/>
</dbReference>
<comment type="caution">
    <text evidence="2">The sequence shown here is derived from an EMBL/GenBank/DDBJ whole genome shotgun (WGS) entry which is preliminary data.</text>
</comment>
<proteinExistence type="predicted"/>
<evidence type="ECO:0000313" key="3">
    <source>
        <dbReference type="Proteomes" id="UP000176241"/>
    </source>
</evidence>
<protein>
    <recommendedName>
        <fullName evidence="1">DUF6922 domain-containing protein</fullName>
    </recommendedName>
</protein>
<evidence type="ECO:0000259" key="1">
    <source>
        <dbReference type="Pfam" id="PF21956"/>
    </source>
</evidence>
<feature type="domain" description="DUF6922" evidence="1">
    <location>
        <begin position="3"/>
        <end position="53"/>
    </location>
</feature>
<name>A0A1G1XW50_9BACT</name>
<accession>A0A1G1XW50</accession>
<sequence length="75" mass="9079">MKFRQALFWDTNPNNIDTEKNAQYIIERILDFGNDEEVKWLYHFYDKSLLKNVVAKSRSLMPETKNLWTLLLENK</sequence>
<dbReference type="EMBL" id="MHIC01000040">
    <property type="protein sequence ID" value="OGY43810.1"/>
    <property type="molecule type" value="Genomic_DNA"/>
</dbReference>
<dbReference type="Pfam" id="PF21956">
    <property type="entry name" value="DUF6922"/>
    <property type="match status" value="1"/>
</dbReference>